<dbReference type="EMBL" id="CP029145">
    <property type="protein sequence ID" value="AWM34912.1"/>
    <property type="molecule type" value="Genomic_DNA"/>
</dbReference>
<keyword evidence="4" id="KW-1185">Reference proteome</keyword>
<evidence type="ECO:0000259" key="1">
    <source>
        <dbReference type="Pfam" id="PF00534"/>
    </source>
</evidence>
<feature type="domain" description="Glycosyltransferase subfamily 4-like N-terminal" evidence="2">
    <location>
        <begin position="12"/>
        <end position="190"/>
    </location>
</feature>
<reference evidence="4" key="1">
    <citation type="submission" date="2018-04" db="EMBL/GenBank/DDBJ databases">
        <title>Complete genome of Antarctic heterotrophic bacterium Hymenobacter nivis.</title>
        <authorList>
            <person name="Terashima M."/>
        </authorList>
    </citation>
    <scope>NUCLEOTIDE SEQUENCE [LARGE SCALE GENOMIC DNA]</scope>
    <source>
        <strain evidence="4">NBRC 111535</strain>
    </source>
</reference>
<dbReference type="Gene3D" id="3.40.50.2000">
    <property type="entry name" value="Glycogen Phosphorylase B"/>
    <property type="match status" value="2"/>
</dbReference>
<accession>A0A2Z3GS23</accession>
<dbReference type="KEGG" id="hnv:DDQ68_20315"/>
<evidence type="ECO:0000313" key="4">
    <source>
        <dbReference type="Proteomes" id="UP000245999"/>
    </source>
</evidence>
<dbReference type="InterPro" id="IPR001296">
    <property type="entry name" value="Glyco_trans_1"/>
</dbReference>
<dbReference type="Pfam" id="PF00534">
    <property type="entry name" value="Glycos_transf_1"/>
    <property type="match status" value="1"/>
</dbReference>
<dbReference type="Proteomes" id="UP000245999">
    <property type="component" value="Chromosome"/>
</dbReference>
<dbReference type="PANTHER" id="PTHR12526:SF636">
    <property type="entry name" value="BLL3647 PROTEIN"/>
    <property type="match status" value="1"/>
</dbReference>
<proteinExistence type="predicted"/>
<feature type="domain" description="Glycosyl transferase family 1" evidence="1">
    <location>
        <begin position="197"/>
        <end position="328"/>
    </location>
</feature>
<dbReference type="RefSeq" id="WP_109657933.1">
    <property type="nucleotide sequence ID" value="NZ_CP029145.1"/>
</dbReference>
<dbReference type="CDD" id="cd03801">
    <property type="entry name" value="GT4_PimA-like"/>
    <property type="match status" value="1"/>
</dbReference>
<dbReference type="Pfam" id="PF13439">
    <property type="entry name" value="Glyco_transf_4"/>
    <property type="match status" value="1"/>
</dbReference>
<evidence type="ECO:0000313" key="3">
    <source>
        <dbReference type="EMBL" id="AWM34912.1"/>
    </source>
</evidence>
<name>A0A2Z3GS23_9BACT</name>
<dbReference type="GO" id="GO:0016757">
    <property type="term" value="F:glycosyltransferase activity"/>
    <property type="evidence" value="ECO:0007669"/>
    <property type="project" value="InterPro"/>
</dbReference>
<dbReference type="OrthoDB" id="862886at2"/>
<dbReference type="SUPFAM" id="SSF53756">
    <property type="entry name" value="UDP-Glycosyltransferase/glycogen phosphorylase"/>
    <property type="match status" value="1"/>
</dbReference>
<sequence length="398" mass="44050">MKILISTWSLQVGGGEVLAMNLAAELVKRGHQVVVFNQRDELIDQKLVQRLLPPEVQVLSMADKPLQRFWAHKVNALQDRLGRPAVFYEECQRTYLKECLMRHRIELISSHATFSDRLCAPVAQQLGLPLVITEHGEYSRFILEGRRDFATVLHSASRILTVSKYNQQVLQGAFTDLPPVQTVYNGVTTDNANTAAEMRQQLGIPREAFVFGLVARGIPDKGWEQATQAFRLFQSLISNQQRPAHLVLVGGSEYLRQLQVTCTEDAGIIFTGQVPNPDFYIAGFDVGLLPTYFQAEALPLAIIEYMINGKPVIATRVGGISELLAPATGAAGQLIELDAATRKPGVPMLAQAMVRYYTESALYASHAHHAQEASQQFTMSTCAAHYEDVFQQVLAASA</sequence>
<dbReference type="InterPro" id="IPR028098">
    <property type="entry name" value="Glyco_trans_4-like_N"/>
</dbReference>
<evidence type="ECO:0000259" key="2">
    <source>
        <dbReference type="Pfam" id="PF13439"/>
    </source>
</evidence>
<dbReference type="PANTHER" id="PTHR12526">
    <property type="entry name" value="GLYCOSYLTRANSFERASE"/>
    <property type="match status" value="1"/>
</dbReference>
<protein>
    <submittedName>
        <fullName evidence="3">Uncharacterized protein</fullName>
    </submittedName>
</protein>
<dbReference type="AlphaFoldDB" id="A0A2Z3GS23"/>
<gene>
    <name evidence="3" type="ORF">DDQ68_20315</name>
</gene>
<organism evidence="3 4">
    <name type="scientific">Hymenobacter nivis</name>
    <dbReference type="NCBI Taxonomy" id="1850093"/>
    <lineage>
        <taxon>Bacteria</taxon>
        <taxon>Pseudomonadati</taxon>
        <taxon>Bacteroidota</taxon>
        <taxon>Cytophagia</taxon>
        <taxon>Cytophagales</taxon>
        <taxon>Hymenobacteraceae</taxon>
        <taxon>Hymenobacter</taxon>
    </lineage>
</organism>